<sequence>MKAKEAVPSPTHFFQLTPREWQDYYLQSAQPLLRLQLIWLENMTQAIQLEADLFHAITQSNITLMQCLTQNPKRCTHAEMNEHYHSWAKMLTDAHAERIAGVTQLSHDFRRCLWEEI</sequence>
<gene>
    <name evidence="1" type="ORF">GCM10011382_14870</name>
</gene>
<protein>
    <recommendedName>
        <fullName evidence="3">Phasin domain-containing protein</fullName>
    </recommendedName>
</protein>
<evidence type="ECO:0008006" key="3">
    <source>
        <dbReference type="Google" id="ProtNLM"/>
    </source>
</evidence>
<organism evidence="1 2">
    <name type="scientific">Vreelandella lutescens</name>
    <dbReference type="NCBI Taxonomy" id="1602943"/>
    <lineage>
        <taxon>Bacteria</taxon>
        <taxon>Pseudomonadati</taxon>
        <taxon>Pseudomonadota</taxon>
        <taxon>Gammaproteobacteria</taxon>
        <taxon>Oceanospirillales</taxon>
        <taxon>Halomonadaceae</taxon>
        <taxon>Vreelandella</taxon>
    </lineage>
</organism>
<keyword evidence="2" id="KW-1185">Reference proteome</keyword>
<comment type="caution">
    <text evidence="1">The sequence shown here is derived from an EMBL/GenBank/DDBJ whole genome shotgun (WGS) entry which is preliminary data.</text>
</comment>
<name>A0ABQ1NVT3_9GAMM</name>
<dbReference type="EMBL" id="BMHM01000002">
    <property type="protein sequence ID" value="GGC85724.1"/>
    <property type="molecule type" value="Genomic_DNA"/>
</dbReference>
<dbReference type="RefSeq" id="WP_188638855.1">
    <property type="nucleotide sequence ID" value="NZ_BMHM01000002.1"/>
</dbReference>
<accession>A0ABQ1NVT3</accession>
<dbReference type="Proteomes" id="UP000597301">
    <property type="component" value="Unassembled WGS sequence"/>
</dbReference>
<evidence type="ECO:0000313" key="2">
    <source>
        <dbReference type="Proteomes" id="UP000597301"/>
    </source>
</evidence>
<evidence type="ECO:0000313" key="1">
    <source>
        <dbReference type="EMBL" id="GGC85724.1"/>
    </source>
</evidence>
<reference evidence="2" key="1">
    <citation type="journal article" date="2019" name="Int. J. Syst. Evol. Microbiol.">
        <title>The Global Catalogue of Microorganisms (GCM) 10K type strain sequencing project: providing services to taxonomists for standard genome sequencing and annotation.</title>
        <authorList>
            <consortium name="The Broad Institute Genomics Platform"/>
            <consortium name="The Broad Institute Genome Sequencing Center for Infectious Disease"/>
            <person name="Wu L."/>
            <person name="Ma J."/>
        </authorList>
    </citation>
    <scope>NUCLEOTIDE SEQUENCE [LARGE SCALE GENOMIC DNA]</scope>
    <source>
        <strain evidence="2">CGMCC 1.15122</strain>
    </source>
</reference>
<proteinExistence type="predicted"/>